<keyword evidence="2" id="KW-1185">Reference proteome</keyword>
<accession>A0ACC3AD83</accession>
<dbReference type="EMBL" id="JAPDRQ010000034">
    <property type="protein sequence ID" value="KAJ9660079.1"/>
    <property type="molecule type" value="Genomic_DNA"/>
</dbReference>
<name>A0ACC3AD83_9EURO</name>
<proteinExistence type="predicted"/>
<evidence type="ECO:0000313" key="2">
    <source>
        <dbReference type="Proteomes" id="UP001172386"/>
    </source>
</evidence>
<reference evidence="1" key="1">
    <citation type="submission" date="2022-10" db="EMBL/GenBank/DDBJ databases">
        <title>Culturing micro-colonial fungi from biological soil crusts in the Mojave desert and describing Neophaeococcomyces mojavensis, and introducing the new genera and species Taxawa tesnikishii.</title>
        <authorList>
            <person name="Kurbessoian T."/>
            <person name="Stajich J.E."/>
        </authorList>
    </citation>
    <scope>NUCLEOTIDE SEQUENCE</scope>
    <source>
        <strain evidence="1">JES_112</strain>
    </source>
</reference>
<organism evidence="1 2">
    <name type="scientific">Neophaeococcomyces mojaviensis</name>
    <dbReference type="NCBI Taxonomy" id="3383035"/>
    <lineage>
        <taxon>Eukaryota</taxon>
        <taxon>Fungi</taxon>
        <taxon>Dikarya</taxon>
        <taxon>Ascomycota</taxon>
        <taxon>Pezizomycotina</taxon>
        <taxon>Eurotiomycetes</taxon>
        <taxon>Chaetothyriomycetidae</taxon>
        <taxon>Chaetothyriales</taxon>
        <taxon>Chaetothyriales incertae sedis</taxon>
        <taxon>Neophaeococcomyces</taxon>
    </lineage>
</organism>
<sequence>MTSVLRHPLLGAIRGTIVKEKLYRCYSLPYASLPRRFARSQLLKELPNHKTSTTYDAAAVGPSSIQLPDAAHSDAENNQLPTDDIEKQDQNEDCLRLTLTRPLDVEPGRKLPVVVFIHGGAFFLGSGERQWLDPTTFCLYALDNNKPLIFVSVNYRLGLLGFLHSPETPDILPANNALHDQLRAFDWIKQNIAGFGGDPDNITALGQSAGGESLSLHNLSGLKDAMYKRSITLSGTLVTMPAKTPSQYQSTFLSCAEKMDIKVKDRSSNAIAEEMLTISIDKIRAANFVGAPCTSSEVLPYVKPTMQLMRSRPPTQVDWLESQIVSTCTYDGSISYIMTRNNPERKDHAASFIKLTRDLLKNPNELLDIYGINDHDEEDEALRKICLFESDIGFVSATISQAMGMKQTATTKAYLQIFDLGNPFKGPLPQEQYASHTWDIVALLGAYEDRLSEQYVEVIRDWRSKVLDYVTDGTAVCDDFKQEAQNGLLVNKDGVRAVAADEMPGAERRARLWSLAEAEKGEEGLDFLWEGVCRKWLDG</sequence>
<comment type="caution">
    <text evidence="1">The sequence shown here is derived from an EMBL/GenBank/DDBJ whole genome shotgun (WGS) entry which is preliminary data.</text>
</comment>
<gene>
    <name evidence="1" type="ORF">H2198_002776</name>
</gene>
<dbReference type="Proteomes" id="UP001172386">
    <property type="component" value="Unassembled WGS sequence"/>
</dbReference>
<protein>
    <submittedName>
        <fullName evidence="1">Uncharacterized protein</fullName>
    </submittedName>
</protein>
<evidence type="ECO:0000313" key="1">
    <source>
        <dbReference type="EMBL" id="KAJ9660079.1"/>
    </source>
</evidence>